<proteinExistence type="predicted"/>
<reference evidence="1 2" key="1">
    <citation type="submission" date="2020-04" db="EMBL/GenBank/DDBJ databases">
        <authorList>
            <person name="De Canck E."/>
        </authorList>
    </citation>
    <scope>NUCLEOTIDE SEQUENCE [LARGE SCALE GENOMIC DNA]</scope>
    <source>
        <strain evidence="1 2">LMG 29739</strain>
    </source>
</reference>
<dbReference type="Pfam" id="PF12686">
    <property type="entry name" value="DUF3800"/>
    <property type="match status" value="1"/>
</dbReference>
<evidence type="ECO:0000313" key="2">
    <source>
        <dbReference type="Proteomes" id="UP000494329"/>
    </source>
</evidence>
<keyword evidence="2" id="KW-1185">Reference proteome</keyword>
<evidence type="ECO:0000313" key="1">
    <source>
        <dbReference type="EMBL" id="CAB3763119.1"/>
    </source>
</evidence>
<name>A0A6J5E9B0_9BURK</name>
<gene>
    <name evidence="1" type="ORF">LMG29739_04036</name>
</gene>
<dbReference type="InterPro" id="IPR024524">
    <property type="entry name" value="DUF3800"/>
</dbReference>
<evidence type="ECO:0008006" key="3">
    <source>
        <dbReference type="Google" id="ProtNLM"/>
    </source>
</evidence>
<dbReference type="EMBL" id="CADIKF010000033">
    <property type="protein sequence ID" value="CAB3763119.1"/>
    <property type="molecule type" value="Genomic_DNA"/>
</dbReference>
<protein>
    <recommendedName>
        <fullName evidence="3">DUF3800 domain-containing protein</fullName>
    </recommendedName>
</protein>
<accession>A0A6J5E9B0</accession>
<dbReference type="Proteomes" id="UP000494329">
    <property type="component" value="Unassembled WGS sequence"/>
</dbReference>
<dbReference type="AlphaFoldDB" id="A0A6J5E9B0"/>
<sequence>MGVTIYLDESGCLGWKLTEPHLHGGSSQYFTLAATVIPDGREPVLNRVVRGLYKKRGRAAKNELKSIALSSGERERFALGLREMRMKHQDIRFMAITVQKKNVNGAFRRNPNGLYNYMSKCLLLDLMCKHESVCLIPDKRSMKVEFTHGLQQYLSTELASISDTTLQTTPWESKDCLSLQFVDVLAGIVWAHHEHGNGSAYRLAAPYLAEKRLFFDNTVKNKQAAELC</sequence>
<organism evidence="1 2">
    <name type="scientific">Paraburkholderia solisilvae</name>
    <dbReference type="NCBI Taxonomy" id="624376"/>
    <lineage>
        <taxon>Bacteria</taxon>
        <taxon>Pseudomonadati</taxon>
        <taxon>Pseudomonadota</taxon>
        <taxon>Betaproteobacteria</taxon>
        <taxon>Burkholderiales</taxon>
        <taxon>Burkholderiaceae</taxon>
        <taxon>Paraburkholderia</taxon>
    </lineage>
</organism>